<reference evidence="1" key="1">
    <citation type="submission" date="2021-01" db="EMBL/GenBank/DDBJ databases">
        <title>Adiantum capillus-veneris genome.</title>
        <authorList>
            <person name="Fang Y."/>
            <person name="Liao Q."/>
        </authorList>
    </citation>
    <scope>NUCLEOTIDE SEQUENCE</scope>
    <source>
        <strain evidence="1">H3</strain>
        <tissue evidence="1">Leaf</tissue>
    </source>
</reference>
<dbReference type="EMBL" id="JABFUD020000009">
    <property type="protein sequence ID" value="KAI5075715.1"/>
    <property type="molecule type" value="Genomic_DNA"/>
</dbReference>
<gene>
    <name evidence="1" type="ORF">GOP47_0009791</name>
</gene>
<comment type="caution">
    <text evidence="1">The sequence shown here is derived from an EMBL/GenBank/DDBJ whole genome shotgun (WGS) entry which is preliminary data.</text>
</comment>
<evidence type="ECO:0000313" key="2">
    <source>
        <dbReference type="Proteomes" id="UP000886520"/>
    </source>
</evidence>
<accession>A0A9D4ZK04</accession>
<name>A0A9D4ZK04_ADICA</name>
<dbReference type="Proteomes" id="UP000886520">
    <property type="component" value="Chromosome 9"/>
</dbReference>
<organism evidence="1 2">
    <name type="scientific">Adiantum capillus-veneris</name>
    <name type="common">Maidenhair fern</name>
    <dbReference type="NCBI Taxonomy" id="13818"/>
    <lineage>
        <taxon>Eukaryota</taxon>
        <taxon>Viridiplantae</taxon>
        <taxon>Streptophyta</taxon>
        <taxon>Embryophyta</taxon>
        <taxon>Tracheophyta</taxon>
        <taxon>Polypodiopsida</taxon>
        <taxon>Polypodiidae</taxon>
        <taxon>Polypodiales</taxon>
        <taxon>Pteridineae</taxon>
        <taxon>Pteridaceae</taxon>
        <taxon>Vittarioideae</taxon>
        <taxon>Adiantum</taxon>
    </lineage>
</organism>
<proteinExistence type="predicted"/>
<evidence type="ECO:0000313" key="1">
    <source>
        <dbReference type="EMBL" id="KAI5075715.1"/>
    </source>
</evidence>
<dbReference type="AlphaFoldDB" id="A0A9D4ZK04"/>
<sequence>MSIVPLIWRLGSMNKEDQRASKDLENAILHYALGVDWENLSNKPLQMNADLSTNLCIHHLSSGLTVVGAETEEADHEVDSELVMLTYDKATKLWDFNRIGRCASPITFKCLHC</sequence>
<protein>
    <submittedName>
        <fullName evidence="1">Uncharacterized protein</fullName>
    </submittedName>
</protein>
<keyword evidence="2" id="KW-1185">Reference proteome</keyword>